<keyword evidence="3" id="KW-1185">Reference proteome</keyword>
<dbReference type="HOGENOM" id="CLU_000288_7_31_1"/>
<dbReference type="PANTHER" id="PTHR44329">
    <property type="entry name" value="SERINE/THREONINE-PROTEIN KINASE TNNI3K-RELATED"/>
    <property type="match status" value="1"/>
</dbReference>
<dbReference type="SUPFAM" id="SSF56112">
    <property type="entry name" value="Protein kinase-like (PK-like)"/>
    <property type="match status" value="1"/>
</dbReference>
<protein>
    <recommendedName>
        <fullName evidence="1">Protein kinase domain-containing protein</fullName>
    </recommendedName>
</protein>
<dbReference type="Proteomes" id="UP000022910">
    <property type="component" value="Unassembled WGS sequence"/>
</dbReference>
<comment type="caution">
    <text evidence="2">The sequence shown here is derived from an EMBL/GenBank/DDBJ whole genome shotgun (WGS) entry which is preliminary data.</text>
</comment>
<dbReference type="Pfam" id="PF07714">
    <property type="entry name" value="PK_Tyr_Ser-Thr"/>
    <property type="match status" value="1"/>
</dbReference>
<dbReference type="InterPro" id="IPR001245">
    <property type="entry name" value="Ser-Thr/Tyr_kinase_cat_dom"/>
</dbReference>
<dbReference type="AlphaFoldDB" id="A0A015JHH8"/>
<gene>
    <name evidence="2" type="ORF">RirG_100280</name>
</gene>
<feature type="domain" description="Protein kinase" evidence="1">
    <location>
        <begin position="1"/>
        <end position="95"/>
    </location>
</feature>
<evidence type="ECO:0000313" key="2">
    <source>
        <dbReference type="EMBL" id="EXX68962.1"/>
    </source>
</evidence>
<dbReference type="InterPro" id="IPR051681">
    <property type="entry name" value="Ser/Thr_Kinases-Pseudokinases"/>
</dbReference>
<dbReference type="GO" id="GO:0005524">
    <property type="term" value="F:ATP binding"/>
    <property type="evidence" value="ECO:0007669"/>
    <property type="project" value="InterPro"/>
</dbReference>
<dbReference type="GO" id="GO:0004674">
    <property type="term" value="F:protein serine/threonine kinase activity"/>
    <property type="evidence" value="ECO:0007669"/>
    <property type="project" value="TreeGrafter"/>
</dbReference>
<dbReference type="Gene3D" id="1.10.510.10">
    <property type="entry name" value="Transferase(Phosphotransferase) domain 1"/>
    <property type="match status" value="1"/>
</dbReference>
<dbReference type="InterPro" id="IPR000719">
    <property type="entry name" value="Prot_kinase_dom"/>
</dbReference>
<organism evidence="2 3">
    <name type="scientific">Rhizophagus irregularis (strain DAOM 197198w)</name>
    <name type="common">Glomus intraradices</name>
    <dbReference type="NCBI Taxonomy" id="1432141"/>
    <lineage>
        <taxon>Eukaryota</taxon>
        <taxon>Fungi</taxon>
        <taxon>Fungi incertae sedis</taxon>
        <taxon>Mucoromycota</taxon>
        <taxon>Glomeromycotina</taxon>
        <taxon>Glomeromycetes</taxon>
        <taxon>Glomerales</taxon>
        <taxon>Glomeraceae</taxon>
        <taxon>Rhizophagus</taxon>
    </lineage>
</organism>
<evidence type="ECO:0000259" key="1">
    <source>
        <dbReference type="PROSITE" id="PS50011"/>
    </source>
</evidence>
<proteinExistence type="predicted"/>
<name>A0A015JHH8_RHIIW</name>
<sequence>MAPEVIIGKVQTHKSDIYSVAMLMWEISSGQPPFINYEHNYDLAMNIVNGIRPKIVPGTPLEYKNLMKQCWDADPFKRPDVAALWKKIKEINLFYQNKSNESLTQPEVNNNLEWKSIENYTSSSSSLSASKLHQFDNLPEPRNATEEELEAFYSKSYDLSIPDNIDEFDKSGIQKNIRSYPKYLKGIQRMANIQNDYKGETMQQKVKKNNINVDDEDEIYYNNPNFHLEEQNEFELPDGN</sequence>
<accession>A0A015JHH8</accession>
<dbReference type="EMBL" id="JEMT01017050">
    <property type="protein sequence ID" value="EXX68962.1"/>
    <property type="molecule type" value="Genomic_DNA"/>
</dbReference>
<reference evidence="2 3" key="1">
    <citation type="submission" date="2014-02" db="EMBL/GenBank/DDBJ databases">
        <title>Single nucleus genome sequencing reveals high similarity among nuclei of an endomycorrhizal fungus.</title>
        <authorList>
            <person name="Lin K."/>
            <person name="Geurts R."/>
            <person name="Zhang Z."/>
            <person name="Limpens E."/>
            <person name="Saunders D.G."/>
            <person name="Mu D."/>
            <person name="Pang E."/>
            <person name="Cao H."/>
            <person name="Cha H."/>
            <person name="Lin T."/>
            <person name="Zhou Q."/>
            <person name="Shang Y."/>
            <person name="Li Y."/>
            <person name="Ivanov S."/>
            <person name="Sharma T."/>
            <person name="Velzen R.V."/>
            <person name="Ruijter N.D."/>
            <person name="Aanen D.K."/>
            <person name="Win J."/>
            <person name="Kamoun S."/>
            <person name="Bisseling T."/>
            <person name="Huang S."/>
        </authorList>
    </citation>
    <scope>NUCLEOTIDE SEQUENCE [LARGE SCALE GENOMIC DNA]</scope>
    <source>
        <strain evidence="3">DAOM197198w</strain>
    </source>
</reference>
<dbReference type="InterPro" id="IPR011009">
    <property type="entry name" value="Kinase-like_dom_sf"/>
</dbReference>
<evidence type="ECO:0000313" key="3">
    <source>
        <dbReference type="Proteomes" id="UP000022910"/>
    </source>
</evidence>
<dbReference type="PROSITE" id="PS50011">
    <property type="entry name" value="PROTEIN_KINASE_DOM"/>
    <property type="match status" value="1"/>
</dbReference>